<dbReference type="InterPro" id="IPR002937">
    <property type="entry name" value="Amino_oxidase"/>
</dbReference>
<dbReference type="SUPFAM" id="SSF54373">
    <property type="entry name" value="FAD-linked reductases, C-terminal domain"/>
    <property type="match status" value="1"/>
</dbReference>
<dbReference type="AlphaFoldDB" id="A0AA41E4Y9"/>
<dbReference type="GO" id="GO:0016491">
    <property type="term" value="F:oxidoreductase activity"/>
    <property type="evidence" value="ECO:0007669"/>
    <property type="project" value="InterPro"/>
</dbReference>
<dbReference type="Gene3D" id="3.50.50.60">
    <property type="entry name" value="FAD/NAD(P)-binding domain"/>
    <property type="match status" value="2"/>
</dbReference>
<comment type="caution">
    <text evidence="3">The sequence shown here is derived from an EMBL/GenBank/DDBJ whole genome shotgun (WGS) entry which is preliminary data.</text>
</comment>
<accession>A0AA41E4Y9</accession>
<feature type="domain" description="Amine oxidase" evidence="2">
    <location>
        <begin position="124"/>
        <end position="364"/>
    </location>
</feature>
<evidence type="ECO:0000256" key="1">
    <source>
        <dbReference type="ARBA" id="ARBA00005995"/>
    </source>
</evidence>
<evidence type="ECO:0000313" key="3">
    <source>
        <dbReference type="EMBL" id="MBR8128383.1"/>
    </source>
</evidence>
<dbReference type="SUPFAM" id="SSF51905">
    <property type="entry name" value="FAD/NAD(P)-binding domain"/>
    <property type="match status" value="1"/>
</dbReference>
<reference evidence="3" key="1">
    <citation type="submission" date="2021-04" db="EMBL/GenBank/DDBJ databases">
        <title>A collection of bacterial strains from the Burkholderia cepacia Research Laboratory and Repository.</title>
        <authorList>
            <person name="Lipuma J."/>
            <person name="Spilker T."/>
        </authorList>
    </citation>
    <scope>NUCLEOTIDE SEQUENCE</scope>
    <source>
        <strain evidence="3">AU36012</strain>
    </source>
</reference>
<dbReference type="InterPro" id="IPR036188">
    <property type="entry name" value="FAD/NAD-bd_sf"/>
</dbReference>
<dbReference type="Pfam" id="PF13450">
    <property type="entry name" value="NAD_binding_8"/>
    <property type="match status" value="1"/>
</dbReference>
<dbReference type="InterPro" id="IPR050703">
    <property type="entry name" value="Flavin_MAO"/>
</dbReference>
<evidence type="ECO:0000259" key="2">
    <source>
        <dbReference type="Pfam" id="PF01593"/>
    </source>
</evidence>
<dbReference type="EMBL" id="JAGSVG010000003">
    <property type="protein sequence ID" value="MBR8128383.1"/>
    <property type="molecule type" value="Genomic_DNA"/>
</dbReference>
<proteinExistence type="inferred from homology"/>
<protein>
    <submittedName>
        <fullName evidence="3">FAD-dependent oxidoreductase</fullName>
    </submittedName>
</protein>
<comment type="similarity">
    <text evidence="1">Belongs to the flavin monoamine oxidase family.</text>
</comment>
<dbReference type="Proteomes" id="UP000682266">
    <property type="component" value="Unassembled WGS sequence"/>
</dbReference>
<gene>
    <name evidence="3" type="ORF">KDW93_05225</name>
</gene>
<evidence type="ECO:0000313" key="4">
    <source>
        <dbReference type="Proteomes" id="UP000682266"/>
    </source>
</evidence>
<organism evidence="3 4">
    <name type="scientific">Burkholderia ambifaria</name>
    <dbReference type="NCBI Taxonomy" id="152480"/>
    <lineage>
        <taxon>Bacteria</taxon>
        <taxon>Pseudomonadati</taxon>
        <taxon>Pseudomonadota</taxon>
        <taxon>Betaproteobacteria</taxon>
        <taxon>Burkholderiales</taxon>
        <taxon>Burkholderiaceae</taxon>
        <taxon>Burkholderia</taxon>
        <taxon>Burkholderia cepacia complex</taxon>
    </lineage>
</organism>
<dbReference type="RefSeq" id="WP_176091039.1">
    <property type="nucleotide sequence ID" value="NZ_CADERF010000006.1"/>
</dbReference>
<name>A0AA41E4Y9_9BURK</name>
<dbReference type="PANTHER" id="PTHR43563">
    <property type="entry name" value="AMINE OXIDASE"/>
    <property type="match status" value="1"/>
</dbReference>
<dbReference type="PANTHER" id="PTHR43563:SF1">
    <property type="entry name" value="AMINE OXIDASE [FLAVIN-CONTAINING] B"/>
    <property type="match status" value="1"/>
</dbReference>
<sequence>MQTARIAIIGAGLSGLYAASLLERQGIRDYVLLEARDTLGGRIVSVAGPGQASPDANFTADAIDRFDLGPTWFWPEYQHEMRLLVDALGLEQFEQFETGDMMVERSPDEPPMRMRGYVNSPASMRVIGGMSSLVDRLRRALDPQRVITGQSVNRMRIVDGDVELDSEDASGGLTTWRVTQVLLALPPRLAENTIAFEPELPPMLARQWRATATWMAPHAKYIAIYDTPFWRDQGLSGEARSARGPLGEIHDASMPGGSAALFGFFGVPAQVRQNVSDEVLCMHSRAQFVRLFGPAAATPRAEFIKDWAQEPYTATSADLVAANAHAAAPVATVSSGPWSGRLTGIASEWSPHFPGYLAGAVEAAGLGVQAFVSRIATANTSLTTASH</sequence>
<dbReference type="Pfam" id="PF01593">
    <property type="entry name" value="Amino_oxidase"/>
    <property type="match status" value="1"/>
</dbReference>